<name>A0A8T2NCZ4_9TELE</name>
<evidence type="ECO:0000313" key="2">
    <source>
        <dbReference type="Proteomes" id="UP000824540"/>
    </source>
</evidence>
<organism evidence="1 2">
    <name type="scientific">Albula glossodonta</name>
    <name type="common">roundjaw bonefish</name>
    <dbReference type="NCBI Taxonomy" id="121402"/>
    <lineage>
        <taxon>Eukaryota</taxon>
        <taxon>Metazoa</taxon>
        <taxon>Chordata</taxon>
        <taxon>Craniata</taxon>
        <taxon>Vertebrata</taxon>
        <taxon>Euteleostomi</taxon>
        <taxon>Actinopterygii</taxon>
        <taxon>Neopterygii</taxon>
        <taxon>Teleostei</taxon>
        <taxon>Albuliformes</taxon>
        <taxon>Albulidae</taxon>
        <taxon>Albula</taxon>
    </lineage>
</organism>
<gene>
    <name evidence="1" type="ORF">JZ751_003049</name>
</gene>
<keyword evidence="2" id="KW-1185">Reference proteome</keyword>
<reference evidence="1" key="1">
    <citation type="thesis" date="2021" institute="BYU ScholarsArchive" country="Provo, UT, USA">
        <title>Applications of and Algorithms for Genome Assembly and Genomic Analyses with an Emphasis on Marine Teleosts.</title>
        <authorList>
            <person name="Pickett B.D."/>
        </authorList>
    </citation>
    <scope>NUCLEOTIDE SEQUENCE</scope>
    <source>
        <strain evidence="1">HI-2016</strain>
    </source>
</reference>
<accession>A0A8T2NCZ4</accession>
<proteinExistence type="predicted"/>
<comment type="caution">
    <text evidence="1">The sequence shown here is derived from an EMBL/GenBank/DDBJ whole genome shotgun (WGS) entry which is preliminary data.</text>
</comment>
<sequence length="99" mass="10878">MHLCMRTARSPSLTAGAGHRSSILEDAGPVYDKASDDAIFMFCYGHVSVPPQIFGNIFSPKKKKRKKPSVDFVKWRQMCVGNKEAVGATCCPECWGPEA</sequence>
<dbReference type="Proteomes" id="UP000824540">
    <property type="component" value="Unassembled WGS sequence"/>
</dbReference>
<evidence type="ECO:0000313" key="1">
    <source>
        <dbReference type="EMBL" id="KAG9336701.1"/>
    </source>
</evidence>
<protein>
    <submittedName>
        <fullName evidence="1">Uncharacterized protein</fullName>
    </submittedName>
</protein>
<dbReference type="AlphaFoldDB" id="A0A8T2NCZ4"/>
<dbReference type="EMBL" id="JAFBMS010000102">
    <property type="protein sequence ID" value="KAG9336701.1"/>
    <property type="molecule type" value="Genomic_DNA"/>
</dbReference>